<dbReference type="PANTHER" id="PTHR11102:SF160">
    <property type="entry name" value="ERAD-ASSOCIATED E3 UBIQUITIN-PROTEIN LIGASE COMPONENT HRD3"/>
    <property type="match status" value="1"/>
</dbReference>
<feature type="region of interest" description="Disordered" evidence="2">
    <location>
        <begin position="195"/>
        <end position="218"/>
    </location>
</feature>
<sequence>MTITDIHPTVQAVRRVFESGPPPSSSETMYLVCHPEPSLGKDIILWDDIKAVFNNALYVRSGAVVLSFVKGPDVKNLDPHRVAAIPGAIMDVVIPSQLGEKELSLDSLQQALPGSLQEDNNPISTSNSNTATAATNAVSRNPIGELVEEAMQNYNHIDNPAKLPPRRGPQAILAEQATPKDNDTDFPKVLTIATNSTANNSDSRLGAPQELSSASSSDFAETMIKTRIGDKEGQFTVGESYHTVANLGVSQDSPKAMEWYQKAAEQGHLAAQSNIGSLYYNGQGVPKDYSQAMARYQKAAEQGNPLAQNQIGYLYDCGHGVS</sequence>
<organism evidence="3 4">
    <name type="scientific">Linnemannia gamsii</name>
    <dbReference type="NCBI Taxonomy" id="64522"/>
    <lineage>
        <taxon>Eukaryota</taxon>
        <taxon>Fungi</taxon>
        <taxon>Fungi incertae sedis</taxon>
        <taxon>Mucoromycota</taxon>
        <taxon>Mortierellomycotina</taxon>
        <taxon>Mortierellomycetes</taxon>
        <taxon>Mortierellales</taxon>
        <taxon>Mortierellaceae</taxon>
        <taxon>Linnemannia</taxon>
    </lineage>
</organism>
<evidence type="ECO:0008006" key="5">
    <source>
        <dbReference type="Google" id="ProtNLM"/>
    </source>
</evidence>
<reference evidence="3 4" key="1">
    <citation type="journal article" date="2020" name="Fungal Divers.">
        <title>Resolving the Mortierellaceae phylogeny through synthesis of multi-gene phylogenetics and phylogenomics.</title>
        <authorList>
            <person name="Vandepol N."/>
            <person name="Liber J."/>
            <person name="Desiro A."/>
            <person name="Na H."/>
            <person name="Kennedy M."/>
            <person name="Barry K."/>
            <person name="Grigoriev I.V."/>
            <person name="Miller A.N."/>
            <person name="O'Donnell K."/>
            <person name="Stajich J.E."/>
            <person name="Bonito G."/>
        </authorList>
    </citation>
    <scope>NUCLEOTIDE SEQUENCE [LARGE SCALE GENOMIC DNA]</scope>
    <source>
        <strain evidence="3 4">AD045</strain>
    </source>
</reference>
<dbReference type="Gene3D" id="1.25.40.10">
    <property type="entry name" value="Tetratricopeptide repeat domain"/>
    <property type="match status" value="1"/>
</dbReference>
<dbReference type="InterPro" id="IPR011990">
    <property type="entry name" value="TPR-like_helical_dom_sf"/>
</dbReference>
<feature type="compositionally biased region" description="Low complexity" evidence="2">
    <location>
        <begin position="124"/>
        <end position="133"/>
    </location>
</feature>
<evidence type="ECO:0000313" key="4">
    <source>
        <dbReference type="Proteomes" id="UP001194696"/>
    </source>
</evidence>
<comment type="similarity">
    <text evidence="1">Belongs to the sel-1 family.</text>
</comment>
<evidence type="ECO:0000256" key="2">
    <source>
        <dbReference type="SAM" id="MobiDB-lite"/>
    </source>
</evidence>
<dbReference type="Proteomes" id="UP001194696">
    <property type="component" value="Unassembled WGS sequence"/>
</dbReference>
<evidence type="ECO:0000256" key="1">
    <source>
        <dbReference type="ARBA" id="ARBA00038101"/>
    </source>
</evidence>
<dbReference type="EMBL" id="JAAAIM010000176">
    <property type="protein sequence ID" value="KAG0292923.1"/>
    <property type="molecule type" value="Genomic_DNA"/>
</dbReference>
<name>A0ABQ7K7H8_9FUNG</name>
<comment type="caution">
    <text evidence="3">The sequence shown here is derived from an EMBL/GenBank/DDBJ whole genome shotgun (WGS) entry which is preliminary data.</text>
</comment>
<dbReference type="InterPro" id="IPR006597">
    <property type="entry name" value="Sel1-like"/>
</dbReference>
<gene>
    <name evidence="3" type="ORF">BGZ96_003503</name>
</gene>
<accession>A0ABQ7K7H8</accession>
<dbReference type="SMART" id="SM00671">
    <property type="entry name" value="SEL1"/>
    <property type="match status" value="2"/>
</dbReference>
<feature type="compositionally biased region" description="Polar residues" evidence="2">
    <location>
        <begin position="114"/>
        <end position="123"/>
    </location>
</feature>
<proteinExistence type="inferred from homology"/>
<dbReference type="Pfam" id="PF08238">
    <property type="entry name" value="Sel1"/>
    <property type="match status" value="3"/>
</dbReference>
<evidence type="ECO:0000313" key="3">
    <source>
        <dbReference type="EMBL" id="KAG0292923.1"/>
    </source>
</evidence>
<feature type="region of interest" description="Disordered" evidence="2">
    <location>
        <begin position="114"/>
        <end position="133"/>
    </location>
</feature>
<dbReference type="SUPFAM" id="SSF81901">
    <property type="entry name" value="HCP-like"/>
    <property type="match status" value="1"/>
</dbReference>
<dbReference type="PANTHER" id="PTHR11102">
    <property type="entry name" value="SEL-1-LIKE PROTEIN"/>
    <property type="match status" value="1"/>
</dbReference>
<protein>
    <recommendedName>
        <fullName evidence="5">HCP-like protein</fullName>
    </recommendedName>
</protein>
<dbReference type="InterPro" id="IPR050767">
    <property type="entry name" value="Sel1_AlgK"/>
</dbReference>
<keyword evidence="4" id="KW-1185">Reference proteome</keyword>